<evidence type="ECO:0000259" key="2">
    <source>
        <dbReference type="Pfam" id="PF13477"/>
    </source>
</evidence>
<organism evidence="3 4">
    <name type="scientific">Flavobacterium kayseriense</name>
    <dbReference type="NCBI Taxonomy" id="2764714"/>
    <lineage>
        <taxon>Bacteria</taxon>
        <taxon>Pseudomonadati</taxon>
        <taxon>Bacteroidota</taxon>
        <taxon>Flavobacteriia</taxon>
        <taxon>Flavobacteriales</taxon>
        <taxon>Flavobacteriaceae</taxon>
        <taxon>Flavobacterium</taxon>
    </lineage>
</organism>
<comment type="caution">
    <text evidence="3">The sequence shown here is derived from an EMBL/GenBank/DDBJ whole genome shotgun (WGS) entry which is preliminary data.</text>
</comment>
<dbReference type="PANTHER" id="PTHR12526">
    <property type="entry name" value="GLYCOSYLTRANSFERASE"/>
    <property type="match status" value="1"/>
</dbReference>
<keyword evidence="4" id="KW-1185">Reference proteome</keyword>
<dbReference type="RefSeq" id="WP_187009927.1">
    <property type="nucleotide sequence ID" value="NZ_JACRUI010000002.1"/>
</dbReference>
<dbReference type="Proteomes" id="UP000629963">
    <property type="component" value="Unassembled WGS sequence"/>
</dbReference>
<dbReference type="Pfam" id="PF00534">
    <property type="entry name" value="Glycos_transf_1"/>
    <property type="match status" value="1"/>
</dbReference>
<dbReference type="InterPro" id="IPR028098">
    <property type="entry name" value="Glyco_trans_4-like_N"/>
</dbReference>
<name>A0ABR7J7C2_9FLAO</name>
<dbReference type="SUPFAM" id="SSF53756">
    <property type="entry name" value="UDP-Glycosyltransferase/glycogen phosphorylase"/>
    <property type="match status" value="1"/>
</dbReference>
<accession>A0ABR7J7C2</accession>
<feature type="domain" description="Glycosyltransferase subfamily 4-like N-terminal" evidence="2">
    <location>
        <begin position="5"/>
        <end position="128"/>
    </location>
</feature>
<dbReference type="Gene3D" id="3.40.50.2000">
    <property type="entry name" value="Glycogen Phosphorylase B"/>
    <property type="match status" value="2"/>
</dbReference>
<feature type="domain" description="Glycosyl transferase family 1" evidence="1">
    <location>
        <begin position="171"/>
        <end position="325"/>
    </location>
</feature>
<evidence type="ECO:0000259" key="1">
    <source>
        <dbReference type="Pfam" id="PF00534"/>
    </source>
</evidence>
<dbReference type="InterPro" id="IPR001296">
    <property type="entry name" value="Glyco_trans_1"/>
</dbReference>
<proteinExistence type="predicted"/>
<gene>
    <name evidence="3" type="ORF">H8R23_07975</name>
</gene>
<evidence type="ECO:0000313" key="4">
    <source>
        <dbReference type="Proteomes" id="UP000629963"/>
    </source>
</evidence>
<protein>
    <submittedName>
        <fullName evidence="3">Glycosyltransferase</fullName>
    </submittedName>
</protein>
<evidence type="ECO:0000313" key="3">
    <source>
        <dbReference type="EMBL" id="MBC5841341.1"/>
    </source>
</evidence>
<dbReference type="EMBL" id="JACRUJ010000002">
    <property type="protein sequence ID" value="MBC5841341.1"/>
    <property type="molecule type" value="Genomic_DNA"/>
</dbReference>
<reference evidence="3 4" key="1">
    <citation type="submission" date="2020-08" db="EMBL/GenBank/DDBJ databases">
        <title>Description of novel Flavobacterium F-380 isolate.</title>
        <authorList>
            <person name="Saticioglu I.B."/>
            <person name="Duman M."/>
            <person name="Altun S."/>
        </authorList>
    </citation>
    <scope>NUCLEOTIDE SEQUENCE [LARGE SCALE GENOMIC DNA]</scope>
    <source>
        <strain evidence="3 4">F-380</strain>
    </source>
</reference>
<sequence>MNKRKILFLGESYRADAITWMNGLKEYGDFEIICWELKTPSNTLPNRILRIFEFKFAYFKIKKIIDREQPDMVIAERTTSYGFLAALSGIKPSAIAQQGRTDLWPLNSILLPLKKIIQNYAFKKATLIHAWGPVMTISMAEANVDLSKVLVLPKGIDLKRFNNKNSADCSKISAIVTRSLLPEYSHETILKAFEIINQKGIDFVLTIIGDGSQANYLKEKAKKLKIENKVIFTGRIDNTLLPELLQNANFYISMPTTEGVSASLFEAMACNAYPVVTDIPGNQSWIKHRENGQLVPVADYQKLADEIIWAFNNKTYRDKATTYNRLFVENNANYDTNMSRIAQKYHELINAYSQKNNYVRN</sequence>
<dbReference type="Pfam" id="PF13477">
    <property type="entry name" value="Glyco_trans_4_2"/>
    <property type="match status" value="1"/>
</dbReference>